<keyword evidence="3 10" id="KW-0489">Methyltransferase</keyword>
<evidence type="ECO:0000256" key="1">
    <source>
        <dbReference type="ARBA" id="ARBA00001974"/>
    </source>
</evidence>
<evidence type="ECO:0000256" key="8">
    <source>
        <dbReference type="ARBA" id="ARBA00022857"/>
    </source>
</evidence>
<evidence type="ECO:0000256" key="6">
    <source>
        <dbReference type="ARBA" id="ARBA00022694"/>
    </source>
</evidence>
<evidence type="ECO:0000259" key="11">
    <source>
        <dbReference type="Pfam" id="PF01134"/>
    </source>
</evidence>
<keyword evidence="13" id="KW-1185">Reference proteome</keyword>
<evidence type="ECO:0000256" key="7">
    <source>
        <dbReference type="ARBA" id="ARBA00022827"/>
    </source>
</evidence>
<dbReference type="EC" id="2.1.1.74" evidence="10"/>
<comment type="subcellular location">
    <subcellularLocation>
        <location evidence="10">Cytoplasm</location>
    </subcellularLocation>
</comment>
<keyword evidence="6 10" id="KW-0819">tRNA processing</keyword>
<dbReference type="RefSeq" id="WP_186962913.1">
    <property type="nucleotide sequence ID" value="NZ_JACOPR010000001.1"/>
</dbReference>
<evidence type="ECO:0000256" key="2">
    <source>
        <dbReference type="ARBA" id="ARBA00022490"/>
    </source>
</evidence>
<dbReference type="HAMAP" id="MF_01037">
    <property type="entry name" value="TrmFO"/>
    <property type="match status" value="1"/>
</dbReference>
<evidence type="ECO:0000256" key="9">
    <source>
        <dbReference type="ARBA" id="ARBA00023027"/>
    </source>
</evidence>
<dbReference type="NCBIfam" id="NF003739">
    <property type="entry name" value="PRK05335.1"/>
    <property type="match status" value="1"/>
</dbReference>
<dbReference type="PANTHER" id="PTHR11806:SF2">
    <property type="entry name" value="METHYLENETETRAHYDROFOLATE--TRNA-(URACIL-5-)-METHYLTRANSFERASE TRMFO"/>
    <property type="match status" value="1"/>
</dbReference>
<evidence type="ECO:0000256" key="3">
    <source>
        <dbReference type="ARBA" id="ARBA00022603"/>
    </source>
</evidence>
<dbReference type="InterPro" id="IPR002218">
    <property type="entry name" value="MnmG-rel"/>
</dbReference>
<keyword evidence="7 10" id="KW-0274">FAD</keyword>
<evidence type="ECO:0000313" key="12">
    <source>
        <dbReference type="EMBL" id="MBC5729655.1"/>
    </source>
</evidence>
<dbReference type="NCBIfam" id="TIGR00137">
    <property type="entry name" value="gid_trmFO"/>
    <property type="match status" value="1"/>
</dbReference>
<feature type="binding site" evidence="10">
    <location>
        <begin position="8"/>
        <end position="13"/>
    </location>
    <ligand>
        <name>FAD</name>
        <dbReference type="ChEBI" id="CHEBI:57692"/>
    </ligand>
</feature>
<gene>
    <name evidence="10 12" type="primary">trmFO</name>
    <name evidence="12" type="ORF">H8S34_02260</name>
</gene>
<keyword evidence="8 10" id="KW-0521">NADP</keyword>
<dbReference type="EMBL" id="JACOPR010000001">
    <property type="protein sequence ID" value="MBC5729655.1"/>
    <property type="molecule type" value="Genomic_DNA"/>
</dbReference>
<proteinExistence type="inferred from homology"/>
<keyword evidence="5 10" id="KW-0808">Transferase</keyword>
<evidence type="ECO:0000256" key="4">
    <source>
        <dbReference type="ARBA" id="ARBA00022630"/>
    </source>
</evidence>
<comment type="caution">
    <text evidence="12">The sequence shown here is derived from an EMBL/GenBank/DDBJ whole genome shotgun (WGS) entry which is preliminary data.</text>
</comment>
<dbReference type="Gene3D" id="3.50.50.60">
    <property type="entry name" value="FAD/NAD(P)-binding domain"/>
    <property type="match status" value="2"/>
</dbReference>
<name>A0ABR7HQ61_9FIRM</name>
<keyword evidence="4 10" id="KW-0285">Flavoprotein</keyword>
<dbReference type="PANTHER" id="PTHR11806">
    <property type="entry name" value="GLUCOSE INHIBITED DIVISION PROTEIN A"/>
    <property type="match status" value="1"/>
</dbReference>
<reference evidence="12 13" key="1">
    <citation type="submission" date="2020-08" db="EMBL/GenBank/DDBJ databases">
        <title>Genome public.</title>
        <authorList>
            <person name="Liu C."/>
            <person name="Sun Q."/>
        </authorList>
    </citation>
    <scope>NUCLEOTIDE SEQUENCE [LARGE SCALE GENOMIC DNA]</scope>
    <source>
        <strain evidence="12 13">New-38</strain>
    </source>
</reference>
<evidence type="ECO:0000256" key="5">
    <source>
        <dbReference type="ARBA" id="ARBA00022679"/>
    </source>
</evidence>
<protein>
    <recommendedName>
        <fullName evidence="10">Methylenetetrahydrofolate--tRNA-(uracil-5-)-methyltransferase TrmFO</fullName>
        <ecNumber evidence="10">2.1.1.74</ecNumber>
    </recommendedName>
    <alternativeName>
        <fullName evidence="10">Folate-dependent tRNA (uracil-5-)-methyltransferase</fullName>
    </alternativeName>
    <alternativeName>
        <fullName evidence="10">Folate-dependent tRNA(M-5-U54)-methyltransferase</fullName>
    </alternativeName>
</protein>
<comment type="catalytic activity">
    <reaction evidence="10">
        <text>uridine(54) in tRNA + (6R)-5,10-methylene-5,6,7,8-tetrahydrofolate + NADPH + H(+) = 5-methyluridine(54) in tRNA + (6S)-5,6,7,8-tetrahydrofolate + NADP(+)</text>
        <dbReference type="Rhea" id="RHEA:62372"/>
        <dbReference type="Rhea" id="RHEA-COMP:10167"/>
        <dbReference type="Rhea" id="RHEA-COMP:10193"/>
        <dbReference type="ChEBI" id="CHEBI:15378"/>
        <dbReference type="ChEBI" id="CHEBI:15636"/>
        <dbReference type="ChEBI" id="CHEBI:57453"/>
        <dbReference type="ChEBI" id="CHEBI:57783"/>
        <dbReference type="ChEBI" id="CHEBI:58349"/>
        <dbReference type="ChEBI" id="CHEBI:65315"/>
        <dbReference type="ChEBI" id="CHEBI:74447"/>
        <dbReference type="EC" id="2.1.1.74"/>
    </reaction>
</comment>
<sequence length="436" mass="48484">MEPVIVIGAGLAGCEAAWQLAQRGIPVELHEMKPRKKTPAHHSDDFGELVCSNSLRSDQLENAVGLLKEELRRLGSLILRCADEHRVEAGGALAVDRHAFSGAITRAVKEHPLITVVEGEVTEIPAEGNVIVASGPLTSEALSERIKAFFPESRYLNFYDAAAPLVTFESVDMTSAWFASRYDKGTPDYINCPLTEEEYDAFWTELCAAQEAEVHGFEDKQVFEGCMPVEVMARRGKQTLCYGPLKPRGLKDPKTGKEPFAVVQLRKDNAEGSIYNLVGFQTHLKWPEQRRVFSMIPALRNAEFVRYGVMHRNTYLDSPRMLDRYYQVKHEPRVCFAGQITGVEGYVESTASGFLAAVELARRLQGKPPVDFPQETAVGALALYISNETVGDFQPMNVNFGIIPPLGYKVKGKRNKNAELSRRALEILDKLDPAEL</sequence>
<keyword evidence="9 10" id="KW-0520">NAD</keyword>
<organism evidence="12 13">
    <name type="scientific">Pseudoflavonifractor hominis</name>
    <dbReference type="NCBI Taxonomy" id="2763059"/>
    <lineage>
        <taxon>Bacteria</taxon>
        <taxon>Bacillati</taxon>
        <taxon>Bacillota</taxon>
        <taxon>Clostridia</taxon>
        <taxon>Eubacteriales</taxon>
        <taxon>Oscillospiraceae</taxon>
        <taxon>Pseudoflavonifractor</taxon>
    </lineage>
</organism>
<feature type="domain" description="MnmG N-terminal" evidence="11">
    <location>
        <begin position="4"/>
        <end position="367"/>
    </location>
</feature>
<evidence type="ECO:0000313" key="13">
    <source>
        <dbReference type="Proteomes" id="UP000660021"/>
    </source>
</evidence>
<evidence type="ECO:0000256" key="10">
    <source>
        <dbReference type="HAMAP-Rule" id="MF_01037"/>
    </source>
</evidence>
<accession>A0ABR7HQ61</accession>
<keyword evidence="2 10" id="KW-0963">Cytoplasm</keyword>
<dbReference type="InterPro" id="IPR036188">
    <property type="entry name" value="FAD/NAD-bd_sf"/>
</dbReference>
<dbReference type="Pfam" id="PF01134">
    <property type="entry name" value="GIDA"/>
    <property type="match status" value="1"/>
</dbReference>
<comment type="function">
    <text evidence="10">Catalyzes the folate-dependent formation of 5-methyl-uridine at position 54 (M-5-U54) in all tRNAs.</text>
</comment>
<dbReference type="InterPro" id="IPR040131">
    <property type="entry name" value="MnmG_N"/>
</dbReference>
<dbReference type="InterPro" id="IPR004417">
    <property type="entry name" value="TrmFO"/>
</dbReference>
<dbReference type="Proteomes" id="UP000660021">
    <property type="component" value="Unassembled WGS sequence"/>
</dbReference>
<dbReference type="SUPFAM" id="SSF51905">
    <property type="entry name" value="FAD/NAD(P)-binding domain"/>
    <property type="match status" value="1"/>
</dbReference>
<comment type="catalytic activity">
    <reaction evidence="10">
        <text>uridine(54) in tRNA + (6R)-5,10-methylene-5,6,7,8-tetrahydrofolate + NADH + H(+) = 5-methyluridine(54) in tRNA + (6S)-5,6,7,8-tetrahydrofolate + NAD(+)</text>
        <dbReference type="Rhea" id="RHEA:16873"/>
        <dbReference type="Rhea" id="RHEA-COMP:10167"/>
        <dbReference type="Rhea" id="RHEA-COMP:10193"/>
        <dbReference type="ChEBI" id="CHEBI:15378"/>
        <dbReference type="ChEBI" id="CHEBI:15636"/>
        <dbReference type="ChEBI" id="CHEBI:57453"/>
        <dbReference type="ChEBI" id="CHEBI:57540"/>
        <dbReference type="ChEBI" id="CHEBI:57945"/>
        <dbReference type="ChEBI" id="CHEBI:65315"/>
        <dbReference type="ChEBI" id="CHEBI:74447"/>
        <dbReference type="EC" id="2.1.1.74"/>
    </reaction>
</comment>
<comment type="similarity">
    <text evidence="10">Belongs to the MnmG family. TrmFO subfamily.</text>
</comment>
<comment type="cofactor">
    <cofactor evidence="1 10">
        <name>FAD</name>
        <dbReference type="ChEBI" id="CHEBI:57692"/>
    </cofactor>
</comment>